<evidence type="ECO:0000313" key="10">
    <source>
        <dbReference type="Proteomes" id="UP000503017"/>
    </source>
</evidence>
<name>A0A6M7WNR4_RHILI</name>
<evidence type="ECO:0000256" key="6">
    <source>
        <dbReference type="PROSITE-ProRule" id="PRU00433"/>
    </source>
</evidence>
<keyword evidence="1" id="KW-0813">Transport</keyword>
<dbReference type="PANTHER" id="PTHR11961">
    <property type="entry name" value="CYTOCHROME C"/>
    <property type="match status" value="1"/>
</dbReference>
<proteinExistence type="predicted"/>
<dbReference type="RefSeq" id="WP_027030687.1">
    <property type="nucleotide sequence ID" value="NZ_CP033367.1"/>
</dbReference>
<evidence type="ECO:0000256" key="2">
    <source>
        <dbReference type="ARBA" id="ARBA00022617"/>
    </source>
</evidence>
<evidence type="ECO:0000256" key="5">
    <source>
        <dbReference type="ARBA" id="ARBA00023004"/>
    </source>
</evidence>
<sequence>MFRAVSSASLLLLAATVGAYADGDPALGKKVFNRCIACHEAATDRDKVGPHLLGVVGRTAGTAESFLGHYSEGMKSAGAAGLVWDEANLAEYLRAPKLKVPGNKMAFGGLSNDDDIANVIAYLKADPKP</sequence>
<keyword evidence="4" id="KW-0249">Electron transport</keyword>
<keyword evidence="5 6" id="KW-0408">Iron</keyword>
<reference evidence="9 10" key="1">
    <citation type="submission" date="2018-10" db="EMBL/GenBank/DDBJ databases">
        <authorList>
            <person name="Perry B.J."/>
            <person name="Sullivan J.T."/>
            <person name="Murphy R.J.T."/>
            <person name="Ramsay J.P."/>
            <person name="Ronson C.W."/>
        </authorList>
    </citation>
    <scope>NUCLEOTIDE SEQUENCE [LARGE SCALE GENOMIC DNA]</scope>
    <source>
        <strain evidence="9 10">R88b</strain>
    </source>
</reference>
<dbReference type="SUPFAM" id="SSF46626">
    <property type="entry name" value="Cytochrome c"/>
    <property type="match status" value="1"/>
</dbReference>
<accession>A0A6M7WNR4</accession>
<dbReference type="EMBL" id="CP033367">
    <property type="protein sequence ID" value="QKD02229.1"/>
    <property type="molecule type" value="Genomic_DNA"/>
</dbReference>
<evidence type="ECO:0000256" key="7">
    <source>
        <dbReference type="SAM" id="SignalP"/>
    </source>
</evidence>
<keyword evidence="3 6" id="KW-0479">Metal-binding</keyword>
<evidence type="ECO:0000259" key="8">
    <source>
        <dbReference type="PROSITE" id="PS51007"/>
    </source>
</evidence>
<evidence type="ECO:0000313" key="9">
    <source>
        <dbReference type="EMBL" id="QKD02229.1"/>
    </source>
</evidence>
<dbReference type="GO" id="GO:0009055">
    <property type="term" value="F:electron transfer activity"/>
    <property type="evidence" value="ECO:0007669"/>
    <property type="project" value="InterPro"/>
</dbReference>
<dbReference type="InterPro" id="IPR009056">
    <property type="entry name" value="Cyt_c-like_dom"/>
</dbReference>
<protein>
    <submittedName>
        <fullName evidence="9">Cytochrome c family protein</fullName>
    </submittedName>
</protein>
<dbReference type="PROSITE" id="PS51007">
    <property type="entry name" value="CYTC"/>
    <property type="match status" value="1"/>
</dbReference>
<evidence type="ECO:0000256" key="3">
    <source>
        <dbReference type="ARBA" id="ARBA00022723"/>
    </source>
</evidence>
<dbReference type="GO" id="GO:0046872">
    <property type="term" value="F:metal ion binding"/>
    <property type="evidence" value="ECO:0007669"/>
    <property type="project" value="UniProtKB-KW"/>
</dbReference>
<evidence type="ECO:0000256" key="1">
    <source>
        <dbReference type="ARBA" id="ARBA00022448"/>
    </source>
</evidence>
<keyword evidence="2 6" id="KW-0349">Heme</keyword>
<evidence type="ECO:0000256" key="4">
    <source>
        <dbReference type="ARBA" id="ARBA00022982"/>
    </source>
</evidence>
<dbReference type="AlphaFoldDB" id="A0A6M7WNR4"/>
<organism evidence="9 10">
    <name type="scientific">Mesorhizobium loti R88b</name>
    <dbReference type="NCBI Taxonomy" id="935548"/>
    <lineage>
        <taxon>Bacteria</taxon>
        <taxon>Pseudomonadati</taxon>
        <taxon>Pseudomonadota</taxon>
        <taxon>Alphaproteobacteria</taxon>
        <taxon>Hyphomicrobiales</taxon>
        <taxon>Phyllobacteriaceae</taxon>
        <taxon>Mesorhizobium</taxon>
    </lineage>
</organism>
<dbReference type="Gene3D" id="1.10.760.10">
    <property type="entry name" value="Cytochrome c-like domain"/>
    <property type="match status" value="1"/>
</dbReference>
<keyword evidence="7" id="KW-0732">Signal</keyword>
<dbReference type="Pfam" id="PF00034">
    <property type="entry name" value="Cytochrom_C"/>
    <property type="match status" value="1"/>
</dbReference>
<feature type="domain" description="Cytochrome c" evidence="8">
    <location>
        <begin position="23"/>
        <end position="127"/>
    </location>
</feature>
<dbReference type="PRINTS" id="PR00604">
    <property type="entry name" value="CYTCHRMECIAB"/>
</dbReference>
<dbReference type="GO" id="GO:0020037">
    <property type="term" value="F:heme binding"/>
    <property type="evidence" value="ECO:0007669"/>
    <property type="project" value="InterPro"/>
</dbReference>
<gene>
    <name evidence="9" type="ORF">EB235_12570</name>
</gene>
<dbReference type="InterPro" id="IPR002327">
    <property type="entry name" value="Cyt_c_1A/1B"/>
</dbReference>
<feature type="chain" id="PRO_5026892935" evidence="7">
    <location>
        <begin position="22"/>
        <end position="129"/>
    </location>
</feature>
<dbReference type="InterPro" id="IPR036909">
    <property type="entry name" value="Cyt_c-like_dom_sf"/>
</dbReference>
<dbReference type="Proteomes" id="UP000503017">
    <property type="component" value="Chromosome"/>
</dbReference>
<feature type="signal peptide" evidence="7">
    <location>
        <begin position="1"/>
        <end position="21"/>
    </location>
</feature>